<dbReference type="PANTHER" id="PTHR43037:SF4">
    <property type="entry name" value="PEPTIDASE S9 PROLYL OLIGOPEPTIDASE CATALYTIC DOMAIN-CONTAINING PROTEIN"/>
    <property type="match status" value="1"/>
</dbReference>
<dbReference type="EMBL" id="KQ087199">
    <property type="protein sequence ID" value="KLT43032.1"/>
    <property type="molecule type" value="Genomic_DNA"/>
</dbReference>
<proteinExistence type="predicted"/>
<accession>A0A0J0XPP4</accession>
<protein>
    <recommendedName>
        <fullName evidence="2">Peptidase S9 prolyl oligopeptidase catalytic domain-containing protein</fullName>
    </recommendedName>
</protein>
<dbReference type="AlphaFoldDB" id="A0A0J0XPP4"/>
<feature type="domain" description="Peptidase S9 prolyl oligopeptidase catalytic" evidence="2">
    <location>
        <begin position="476"/>
        <end position="607"/>
    </location>
</feature>
<gene>
    <name evidence="3" type="ORF">CC85DRAFT_284999</name>
</gene>
<dbReference type="Proteomes" id="UP000053611">
    <property type="component" value="Unassembled WGS sequence"/>
</dbReference>
<dbReference type="RefSeq" id="XP_018279523.1">
    <property type="nucleotide sequence ID" value="XM_018422944.1"/>
</dbReference>
<dbReference type="SUPFAM" id="SSF53474">
    <property type="entry name" value="alpha/beta-Hydrolases"/>
    <property type="match status" value="1"/>
</dbReference>
<dbReference type="GO" id="GO:0006508">
    <property type="term" value="P:proteolysis"/>
    <property type="evidence" value="ECO:0007669"/>
    <property type="project" value="InterPro"/>
</dbReference>
<dbReference type="STRING" id="879819.A0A0J0XPP4"/>
<dbReference type="GeneID" id="28983547"/>
<keyword evidence="4" id="KW-1185">Reference proteome</keyword>
<name>A0A0J0XPP4_9TREE</name>
<dbReference type="OrthoDB" id="449091at2759"/>
<sequence length="924" mass="100100">MGRLKHCEGSPSLTSSFSAPSLDAPFHAARKPLPTSRWEAVGPFPAGMREHPLMTSPLAAFCGRFSPSGPLADPDIAFARAPYGEGDWPSELPTGGRAGWANFEEKEGVVEIMYPDVRWGQLRADHGWAALQYSAQLRTRITVPSGHGALTRLLVDATQVVEYAFVAASQHETPRWYNGDVYGFGGTPSGTACTEEGGPSNYARSIALPPGEYVFLARVLYECRMFGDTGKHPPAIKLGLHVYLDRTPLRPHATATLLPGLTVVPDILNGWAMGRWMSVTVRVAPLNSSASTGAQNGTVEVQGAAFGNGLTIGTRRSVRIVPGQTRSIPLLIAQLEPSDARDIEVILTFTQGEKEWQMETRVPLKHVLLRDSVPVTMTFPVSTDSPSLVSAAVVLPPACHNSSSEANLPPVLLALHGAGVPTPSDEWIDAMPRLPGMWAVLPSGRTEWGEDWHGGSMSDAWVARNALSSLLSLVGHTVSDETVLIGHSNGGQGVWHLAARYPDRVRGVIAVAGYTKIQDYVPYTESTGAHYADPALQGILSAALAPYSNDLYLSNLASIPVLAVHGADDDNVPPRHGRAQMAILSGFLGAASPTDVRFVEVPHVGHMWDGVLRHPAILDFLKCLPRRKTTEEVRAAGFILATANPDETGAKAGIRIAELAVPGRLARLEVNVRERHQYDPTHFQLHGTNVRSIDIAYHGSAVTQRFKWSKRTKTFVQLQQATALRPASTTRAYGPLMRLLDSHGPLTLVLGRECSERTRGIARAYAHDLRMYHRLDAALMDDDEALRAVADRSIGAGSIVILGEPTENRFAAWMLVQDHIPVSFPTRGLLMIEDRIVWESGTGIITLCPHPTYAAALACLVAGTDELGLELAARLLPLRTGVPVPDWAVVSPRMRWMAAGGLIGAGFWGPDWGWSESMSWMDRE</sequence>
<evidence type="ECO:0000259" key="2">
    <source>
        <dbReference type="Pfam" id="PF00326"/>
    </source>
</evidence>
<dbReference type="InterPro" id="IPR050955">
    <property type="entry name" value="Plant_Biomass_Hydrol_Est"/>
</dbReference>
<evidence type="ECO:0000313" key="3">
    <source>
        <dbReference type="EMBL" id="KLT43032.1"/>
    </source>
</evidence>
<dbReference type="Pfam" id="PF00326">
    <property type="entry name" value="Peptidase_S9"/>
    <property type="match status" value="1"/>
</dbReference>
<evidence type="ECO:0000256" key="1">
    <source>
        <dbReference type="ARBA" id="ARBA00022729"/>
    </source>
</evidence>
<dbReference type="InterPro" id="IPR001375">
    <property type="entry name" value="Peptidase_S9_cat"/>
</dbReference>
<dbReference type="GO" id="GO:0008236">
    <property type="term" value="F:serine-type peptidase activity"/>
    <property type="evidence" value="ECO:0007669"/>
    <property type="project" value="InterPro"/>
</dbReference>
<dbReference type="InterPro" id="IPR029058">
    <property type="entry name" value="AB_hydrolase_fold"/>
</dbReference>
<evidence type="ECO:0000313" key="4">
    <source>
        <dbReference type="Proteomes" id="UP000053611"/>
    </source>
</evidence>
<dbReference type="PANTHER" id="PTHR43037">
    <property type="entry name" value="UNNAMED PRODUCT-RELATED"/>
    <property type="match status" value="1"/>
</dbReference>
<keyword evidence="1" id="KW-0732">Signal</keyword>
<reference evidence="3 4" key="1">
    <citation type="submission" date="2015-03" db="EMBL/GenBank/DDBJ databases">
        <title>Genomics and transcriptomics of the oil-accumulating basidiomycete yeast T. oleaginosus allow insights into substrate utilization and the diverse evolutionary trajectories of mating systems in fungi.</title>
        <authorList>
            <consortium name="DOE Joint Genome Institute"/>
            <person name="Kourist R."/>
            <person name="Kracht O."/>
            <person name="Bracharz F."/>
            <person name="Lipzen A."/>
            <person name="Nolan M."/>
            <person name="Ohm R."/>
            <person name="Grigoriev I."/>
            <person name="Sun S."/>
            <person name="Heitman J."/>
            <person name="Bruck T."/>
            <person name="Nowrousian M."/>
        </authorList>
    </citation>
    <scope>NUCLEOTIDE SEQUENCE [LARGE SCALE GENOMIC DNA]</scope>
    <source>
        <strain evidence="3 4">IBC0246</strain>
    </source>
</reference>
<organism evidence="3 4">
    <name type="scientific">Cutaneotrichosporon oleaginosum</name>
    <dbReference type="NCBI Taxonomy" id="879819"/>
    <lineage>
        <taxon>Eukaryota</taxon>
        <taxon>Fungi</taxon>
        <taxon>Dikarya</taxon>
        <taxon>Basidiomycota</taxon>
        <taxon>Agaricomycotina</taxon>
        <taxon>Tremellomycetes</taxon>
        <taxon>Trichosporonales</taxon>
        <taxon>Trichosporonaceae</taxon>
        <taxon>Cutaneotrichosporon</taxon>
    </lineage>
</organism>
<dbReference type="Gene3D" id="3.40.50.1820">
    <property type="entry name" value="alpha/beta hydrolase"/>
    <property type="match status" value="1"/>
</dbReference>